<organism evidence="2 3">
    <name type="scientific">Streptomyces alanosinicus</name>
    <dbReference type="NCBI Taxonomy" id="68171"/>
    <lineage>
        <taxon>Bacteria</taxon>
        <taxon>Bacillati</taxon>
        <taxon>Actinomycetota</taxon>
        <taxon>Actinomycetes</taxon>
        <taxon>Kitasatosporales</taxon>
        <taxon>Streptomycetaceae</taxon>
        <taxon>Streptomyces</taxon>
    </lineage>
</organism>
<dbReference type="EMBL" id="BMVG01000003">
    <property type="protein sequence ID" value="GHE01038.1"/>
    <property type="molecule type" value="Genomic_DNA"/>
</dbReference>
<dbReference type="AlphaFoldDB" id="A0A918YEH0"/>
<keyword evidence="3" id="KW-1185">Reference proteome</keyword>
<feature type="compositionally biased region" description="Low complexity" evidence="1">
    <location>
        <begin position="83"/>
        <end position="93"/>
    </location>
</feature>
<accession>A0A918YEH0</accession>
<evidence type="ECO:0000313" key="3">
    <source>
        <dbReference type="Proteomes" id="UP000655443"/>
    </source>
</evidence>
<feature type="region of interest" description="Disordered" evidence="1">
    <location>
        <begin position="83"/>
        <end position="105"/>
    </location>
</feature>
<protein>
    <recommendedName>
        <fullName evidence="4">Lipoprotein</fullName>
    </recommendedName>
</protein>
<name>A0A918YEH0_9ACTN</name>
<dbReference type="PROSITE" id="PS51257">
    <property type="entry name" value="PROKAR_LIPOPROTEIN"/>
    <property type="match status" value="1"/>
</dbReference>
<evidence type="ECO:0000256" key="1">
    <source>
        <dbReference type="SAM" id="MobiDB-lite"/>
    </source>
</evidence>
<evidence type="ECO:0008006" key="4">
    <source>
        <dbReference type="Google" id="ProtNLM"/>
    </source>
</evidence>
<sequence length="188" mass="19371">MGLLPKTFRETDGMRRTFLATGVALAATLTGCTAAQPPAAGSPWNAEAVREATEEFTSLCAEPAGPPGTGGGAPPAAQAVARTGAARTLAARTEPSEGDEEPMPPLPDATLLVFCVYSPPPVSTSPVPAPEPPSCPARQVSVARPRAGVAWAVAPDGTPTPFPYPRLAALHEENCAPVVEDSEAWLWH</sequence>
<reference evidence="2" key="2">
    <citation type="submission" date="2020-09" db="EMBL/GenBank/DDBJ databases">
        <authorList>
            <person name="Sun Q."/>
            <person name="Ohkuma M."/>
        </authorList>
    </citation>
    <scope>NUCLEOTIDE SEQUENCE</scope>
    <source>
        <strain evidence="2">JCM 4714</strain>
    </source>
</reference>
<reference evidence="2" key="1">
    <citation type="journal article" date="2014" name="Int. J. Syst. Evol. Microbiol.">
        <title>Complete genome sequence of Corynebacterium casei LMG S-19264T (=DSM 44701T), isolated from a smear-ripened cheese.</title>
        <authorList>
            <consortium name="US DOE Joint Genome Institute (JGI-PGF)"/>
            <person name="Walter F."/>
            <person name="Albersmeier A."/>
            <person name="Kalinowski J."/>
            <person name="Ruckert C."/>
        </authorList>
    </citation>
    <scope>NUCLEOTIDE SEQUENCE</scope>
    <source>
        <strain evidence="2">JCM 4714</strain>
    </source>
</reference>
<comment type="caution">
    <text evidence="2">The sequence shown here is derived from an EMBL/GenBank/DDBJ whole genome shotgun (WGS) entry which is preliminary data.</text>
</comment>
<evidence type="ECO:0000313" key="2">
    <source>
        <dbReference type="EMBL" id="GHE01038.1"/>
    </source>
</evidence>
<proteinExistence type="predicted"/>
<gene>
    <name evidence="2" type="ORF">GCM10010339_18470</name>
</gene>
<dbReference type="Proteomes" id="UP000655443">
    <property type="component" value="Unassembled WGS sequence"/>
</dbReference>